<sequence>MKDSHEGEKKRLNPRITKDNAYDISRELDKWLSRRIERRFIYDFDGSIASTLSAILALIPHPMYSEAVRGERKRQAMDIVANLSDKPDESLTYRHKRTLKRAKETINEIDSTAPSEVYPESIKELKAWVSEHLSDKDWEAVLGTIRQRKHKQKKGLYDKAVQIPVSRGVFFTLKELKGNRTWDGLLSDLVAQHKKKEQS</sequence>
<proteinExistence type="predicted"/>
<dbReference type="RefSeq" id="WP_103685581.1">
    <property type="nucleotide sequence ID" value="NZ_PQGG01000038.1"/>
</dbReference>
<dbReference type="EMBL" id="PQGG01000038">
    <property type="protein sequence ID" value="POP51539.1"/>
    <property type="molecule type" value="Genomic_DNA"/>
</dbReference>
<dbReference type="AlphaFoldDB" id="A0A2S4HC77"/>
<gene>
    <name evidence="1" type="ORF">C0068_16515</name>
</gene>
<dbReference type="Proteomes" id="UP000237222">
    <property type="component" value="Unassembled WGS sequence"/>
</dbReference>
<evidence type="ECO:0000313" key="2">
    <source>
        <dbReference type="Proteomes" id="UP000237222"/>
    </source>
</evidence>
<protein>
    <submittedName>
        <fullName evidence="1">Uncharacterized protein</fullName>
    </submittedName>
</protein>
<reference evidence="1" key="1">
    <citation type="submission" date="2018-01" db="EMBL/GenBank/DDBJ databases">
        <authorList>
            <person name="Yu X.-D."/>
        </authorList>
    </citation>
    <scope>NUCLEOTIDE SEQUENCE</scope>
    <source>
        <strain evidence="1">ZX-21</strain>
    </source>
</reference>
<name>A0A2S4HC77_9GAMM</name>
<accession>A0A2S4HC77</accession>
<organism evidence="1 2">
    <name type="scientific">Zhongshania marina</name>
    <dbReference type="NCBI Taxonomy" id="2304603"/>
    <lineage>
        <taxon>Bacteria</taxon>
        <taxon>Pseudomonadati</taxon>
        <taxon>Pseudomonadota</taxon>
        <taxon>Gammaproteobacteria</taxon>
        <taxon>Cellvibrionales</taxon>
        <taxon>Spongiibacteraceae</taxon>
        <taxon>Zhongshania</taxon>
    </lineage>
</organism>
<comment type="caution">
    <text evidence="1">The sequence shown here is derived from an EMBL/GenBank/DDBJ whole genome shotgun (WGS) entry which is preliminary data.</text>
</comment>
<evidence type="ECO:0000313" key="1">
    <source>
        <dbReference type="EMBL" id="POP51539.1"/>
    </source>
</evidence>